<gene>
    <name evidence="1" type="ORF">N3K66_002201</name>
</gene>
<protein>
    <submittedName>
        <fullName evidence="1">Uncharacterized protein</fullName>
    </submittedName>
</protein>
<reference evidence="1" key="1">
    <citation type="submission" date="2022-10" db="EMBL/GenBank/DDBJ databases">
        <title>Complete Genome of Trichothecium roseum strain YXFP-22015, a Plant Pathogen Isolated from Citrus.</title>
        <authorList>
            <person name="Wang Y."/>
            <person name="Zhu L."/>
        </authorList>
    </citation>
    <scope>NUCLEOTIDE SEQUENCE</scope>
    <source>
        <strain evidence="1">YXFP-22015</strain>
    </source>
</reference>
<evidence type="ECO:0000313" key="2">
    <source>
        <dbReference type="Proteomes" id="UP001163324"/>
    </source>
</evidence>
<accession>A0ACC0V9H9</accession>
<proteinExistence type="predicted"/>
<comment type="caution">
    <text evidence="1">The sequence shown here is derived from an EMBL/GenBank/DDBJ whole genome shotgun (WGS) entry which is preliminary data.</text>
</comment>
<dbReference type="Proteomes" id="UP001163324">
    <property type="component" value="Chromosome 2"/>
</dbReference>
<evidence type="ECO:0000313" key="1">
    <source>
        <dbReference type="EMBL" id="KAI9902849.1"/>
    </source>
</evidence>
<keyword evidence="2" id="KW-1185">Reference proteome</keyword>
<organism evidence="1 2">
    <name type="scientific">Trichothecium roseum</name>
    <dbReference type="NCBI Taxonomy" id="47278"/>
    <lineage>
        <taxon>Eukaryota</taxon>
        <taxon>Fungi</taxon>
        <taxon>Dikarya</taxon>
        <taxon>Ascomycota</taxon>
        <taxon>Pezizomycotina</taxon>
        <taxon>Sordariomycetes</taxon>
        <taxon>Hypocreomycetidae</taxon>
        <taxon>Hypocreales</taxon>
        <taxon>Hypocreales incertae sedis</taxon>
        <taxon>Trichothecium</taxon>
    </lineage>
</organism>
<dbReference type="EMBL" id="CM047941">
    <property type="protein sequence ID" value="KAI9902849.1"/>
    <property type="molecule type" value="Genomic_DNA"/>
</dbReference>
<name>A0ACC0V9H9_9HYPO</name>
<sequence length="281" mass="29529">MSKLAPSLKALINAPSARPGPTPAAKGIADVYARIAREAEGRNLGFRPWVAMSAAATFTLNSPSSLTHLHALASSSPSAASPVQAAELIREVGLKCISFNGIPRTINSLNAFRDALPPSVQSRLETGASRQPTARNLEARLRGGRALWDSVYAPHERKLFDKLALAHPDLPVYILAGHYALLLSDPVGDEGGAGRGGLAGLGRVLTSLVAISCLRSQTGVGPQVLSHVYGLRKGVEDGTYEGDVGKDEAAWLASDEGGEWVLNSVDSIRSCLGEEGFTSKL</sequence>